<dbReference type="SUPFAM" id="SSF56563">
    <property type="entry name" value="Major capsid protein gp5"/>
    <property type="match status" value="1"/>
</dbReference>
<dbReference type="Proteomes" id="UP000295764">
    <property type="component" value="Unassembled WGS sequence"/>
</dbReference>
<dbReference type="PIRSF" id="PIRSF019254">
    <property type="entry name" value="CFP29"/>
    <property type="match status" value="1"/>
</dbReference>
<dbReference type="RefSeq" id="WP_133519357.1">
    <property type="nucleotide sequence ID" value="NZ_SNVW01000004.1"/>
</dbReference>
<comment type="similarity">
    <text evidence="2">Belongs to the encapsulin family. Family 1 subfamily.</text>
</comment>
<comment type="subcellular location">
    <subcellularLocation>
        <location evidence="1">Encapsulin nanocompartment</location>
    </subcellularLocation>
</comment>
<comment type="caution">
    <text evidence="5">The sequence shown here is derived from an EMBL/GenBank/DDBJ whole genome shotgun (WGS) entry which is preliminary data.</text>
</comment>
<proteinExistence type="inferred from homology"/>
<keyword evidence="3" id="KW-1284">Encapsulin nanocompartment</keyword>
<evidence type="ECO:0000256" key="2">
    <source>
        <dbReference type="ARBA" id="ARBA00033743"/>
    </source>
</evidence>
<dbReference type="EMBL" id="SNVW01000004">
    <property type="protein sequence ID" value="TDN44657.1"/>
    <property type="molecule type" value="Genomic_DNA"/>
</dbReference>
<dbReference type="Gene3D" id="3.30.2400.30">
    <property type="match status" value="1"/>
</dbReference>
<name>A0A4R6DIX9_9MICO</name>
<dbReference type="Gene3D" id="3.30.2320.10">
    <property type="entry name" value="hypothetical protein PF0899 domain"/>
    <property type="match status" value="1"/>
</dbReference>
<evidence type="ECO:0000256" key="3">
    <source>
        <dbReference type="ARBA" id="ARBA00033787"/>
    </source>
</evidence>
<evidence type="ECO:0000256" key="1">
    <source>
        <dbReference type="ARBA" id="ARBA00033738"/>
    </source>
</evidence>
<accession>A0A4R6DIX9</accession>
<dbReference type="Pfam" id="PF04454">
    <property type="entry name" value="Linocin_M18"/>
    <property type="match status" value="1"/>
</dbReference>
<dbReference type="PANTHER" id="PTHR37165">
    <property type="entry name" value="PEPTIDASE U56 FAMILY"/>
    <property type="match status" value="1"/>
</dbReference>
<reference evidence="5 6" key="1">
    <citation type="submission" date="2019-03" db="EMBL/GenBank/DDBJ databases">
        <title>Genomic analyses of the natural microbiome of Caenorhabditis elegans.</title>
        <authorList>
            <person name="Samuel B."/>
        </authorList>
    </citation>
    <scope>NUCLEOTIDE SEQUENCE [LARGE SCALE GENOMIC DNA]</scope>
    <source>
        <strain evidence="5 6">JUb65</strain>
    </source>
</reference>
<dbReference type="OrthoDB" id="2922at2"/>
<dbReference type="NCBIfam" id="NF041155">
    <property type="entry name" value="encap_f1"/>
    <property type="match status" value="1"/>
</dbReference>
<sequence length="266" mass="28575">MNHLLRELAPFGPDAWAMLDAEARDRLVPALTARRVVDFDGPYGWQRSAVDLGRTDAIEGTPGISARRRRVLPLCEVRAEFTVRVEEMVDFSRGATDVDLGALDQAALRIAALENGAVLRGWDAGGVVGVGGASTQPTQPHDGTAESVRVAVTNAVAALRDAGVDGPYSFVCSPLDWASVVETDDAGYPLRKQIEGIIGGHVERAPGVEESVVISLRGGDFDLTIGEDLTLGYLHHDRDDVSLYVEETFAFKVNTPEAAVRVVRTL</sequence>
<gene>
    <name evidence="5" type="ORF">EDF64_10459</name>
</gene>
<evidence type="ECO:0000313" key="6">
    <source>
        <dbReference type="Proteomes" id="UP000295764"/>
    </source>
</evidence>
<dbReference type="AlphaFoldDB" id="A0A4R6DIX9"/>
<dbReference type="GO" id="GO:0140737">
    <property type="term" value="C:encapsulin nanocompartment"/>
    <property type="evidence" value="ECO:0007669"/>
    <property type="project" value="UniProtKB-SubCell"/>
</dbReference>
<organism evidence="5 6">
    <name type="scientific">Curtobacterium flaccumfaciens</name>
    <dbReference type="NCBI Taxonomy" id="2035"/>
    <lineage>
        <taxon>Bacteria</taxon>
        <taxon>Bacillati</taxon>
        <taxon>Actinomycetota</taxon>
        <taxon>Actinomycetes</taxon>
        <taxon>Micrococcales</taxon>
        <taxon>Microbacteriaceae</taxon>
        <taxon>Curtobacterium</taxon>
    </lineage>
</organism>
<dbReference type="InterPro" id="IPR051429">
    <property type="entry name" value="Encapsulin_nc"/>
</dbReference>
<dbReference type="InterPro" id="IPR007544">
    <property type="entry name" value="ENCAP"/>
</dbReference>
<protein>
    <recommendedName>
        <fullName evidence="4">Type 1 encapsulin shell protein</fullName>
    </recommendedName>
</protein>
<evidence type="ECO:0000256" key="4">
    <source>
        <dbReference type="ARBA" id="ARBA00050023"/>
    </source>
</evidence>
<dbReference type="PANTHER" id="PTHR37165:SF1">
    <property type="entry name" value="TYPE 1 ENCAPSULIN SHELL PROTEIN"/>
    <property type="match status" value="1"/>
</dbReference>
<evidence type="ECO:0000313" key="5">
    <source>
        <dbReference type="EMBL" id="TDN44657.1"/>
    </source>
</evidence>